<sequence length="135" mass="14495">MDSIPEGFQPATFSSGFLDVAGPYFTRNEADHIAVGIRITDGHLNGISVAHGGVLTTLADVALSYQLFVSEKPRLPIATINLSTNFLSGAKLGDWVVAHAHIDRKGKRTAYCHGEIVAGDRLLMTMTGVFALLRN</sequence>
<dbReference type="EMBL" id="BAAAEM010000003">
    <property type="protein sequence ID" value="GAA0486340.1"/>
    <property type="molecule type" value="Genomic_DNA"/>
</dbReference>
<dbReference type="CDD" id="cd03443">
    <property type="entry name" value="PaaI_thioesterase"/>
    <property type="match status" value="1"/>
</dbReference>
<dbReference type="PANTHER" id="PTHR43240">
    <property type="entry name" value="1,4-DIHYDROXY-2-NAPHTHOYL-COA THIOESTERASE 1"/>
    <property type="match status" value="1"/>
</dbReference>
<dbReference type="Proteomes" id="UP001500713">
    <property type="component" value="Unassembled WGS sequence"/>
</dbReference>
<dbReference type="InterPro" id="IPR029069">
    <property type="entry name" value="HotDog_dom_sf"/>
</dbReference>
<protein>
    <submittedName>
        <fullName evidence="3">PaaI family thioesterase</fullName>
    </submittedName>
</protein>
<dbReference type="InterPro" id="IPR006683">
    <property type="entry name" value="Thioestr_dom"/>
</dbReference>
<dbReference type="NCBIfam" id="TIGR00369">
    <property type="entry name" value="unchar_dom_1"/>
    <property type="match status" value="1"/>
</dbReference>
<evidence type="ECO:0000256" key="1">
    <source>
        <dbReference type="ARBA" id="ARBA00022801"/>
    </source>
</evidence>
<keyword evidence="1" id="KW-0378">Hydrolase</keyword>
<proteinExistence type="predicted"/>
<reference evidence="4" key="1">
    <citation type="journal article" date="2019" name="Int. J. Syst. Evol. Microbiol.">
        <title>The Global Catalogue of Microorganisms (GCM) 10K type strain sequencing project: providing services to taxonomists for standard genome sequencing and annotation.</title>
        <authorList>
            <consortium name="The Broad Institute Genomics Platform"/>
            <consortium name="The Broad Institute Genome Sequencing Center for Infectious Disease"/>
            <person name="Wu L."/>
            <person name="Ma J."/>
        </authorList>
    </citation>
    <scope>NUCLEOTIDE SEQUENCE [LARGE SCALE GENOMIC DNA]</scope>
    <source>
        <strain evidence="4">JCM 14162</strain>
    </source>
</reference>
<dbReference type="RefSeq" id="WP_229955666.1">
    <property type="nucleotide sequence ID" value="NZ_BAAAEM010000003.1"/>
</dbReference>
<dbReference type="InterPro" id="IPR003736">
    <property type="entry name" value="PAAI_dom"/>
</dbReference>
<feature type="domain" description="Thioesterase" evidence="2">
    <location>
        <begin position="49"/>
        <end position="123"/>
    </location>
</feature>
<evidence type="ECO:0000259" key="2">
    <source>
        <dbReference type="Pfam" id="PF03061"/>
    </source>
</evidence>
<keyword evidence="4" id="KW-1185">Reference proteome</keyword>
<evidence type="ECO:0000313" key="4">
    <source>
        <dbReference type="Proteomes" id="UP001500713"/>
    </source>
</evidence>
<dbReference type="Pfam" id="PF03061">
    <property type="entry name" value="4HBT"/>
    <property type="match status" value="1"/>
</dbReference>
<name>A0ABP3KST8_9SPHN</name>
<accession>A0ABP3KST8</accession>
<gene>
    <name evidence="3" type="ORF">GCM10009096_31400</name>
</gene>
<dbReference type="Gene3D" id="3.10.129.10">
    <property type="entry name" value="Hotdog Thioesterase"/>
    <property type="match status" value="1"/>
</dbReference>
<organism evidence="3 4">
    <name type="scientific">Parasphingorhabdus litoris</name>
    <dbReference type="NCBI Taxonomy" id="394733"/>
    <lineage>
        <taxon>Bacteria</taxon>
        <taxon>Pseudomonadati</taxon>
        <taxon>Pseudomonadota</taxon>
        <taxon>Alphaproteobacteria</taxon>
        <taxon>Sphingomonadales</taxon>
        <taxon>Sphingomonadaceae</taxon>
        <taxon>Parasphingorhabdus</taxon>
    </lineage>
</organism>
<comment type="caution">
    <text evidence="3">The sequence shown here is derived from an EMBL/GenBank/DDBJ whole genome shotgun (WGS) entry which is preliminary data.</text>
</comment>
<evidence type="ECO:0000313" key="3">
    <source>
        <dbReference type="EMBL" id="GAA0486340.1"/>
    </source>
</evidence>
<dbReference type="SUPFAM" id="SSF54637">
    <property type="entry name" value="Thioesterase/thiol ester dehydrase-isomerase"/>
    <property type="match status" value="1"/>
</dbReference>